<dbReference type="InterPro" id="IPR010610">
    <property type="entry name" value="EryCIII-like_C"/>
</dbReference>
<dbReference type="InterPro" id="IPR002213">
    <property type="entry name" value="UDP_glucos_trans"/>
</dbReference>
<dbReference type="InterPro" id="IPR050426">
    <property type="entry name" value="Glycosyltransferase_28"/>
</dbReference>
<comment type="caution">
    <text evidence="7">The sequence shown here is derived from an EMBL/GenBank/DDBJ whole genome shotgun (WGS) entry which is preliminary data.</text>
</comment>
<dbReference type="AlphaFoldDB" id="A0A7W7W4E7"/>
<accession>A0A7W7W4E7</accession>
<dbReference type="GO" id="GO:0016758">
    <property type="term" value="F:hexosyltransferase activity"/>
    <property type="evidence" value="ECO:0007669"/>
    <property type="project" value="UniProtKB-ARBA"/>
</dbReference>
<dbReference type="RefSeq" id="WP_184581862.1">
    <property type="nucleotide sequence ID" value="NZ_JACHJT010000001.1"/>
</dbReference>
<organism evidence="7 8">
    <name type="scientific">Lipingzhangella halophila</name>
    <dbReference type="NCBI Taxonomy" id="1783352"/>
    <lineage>
        <taxon>Bacteria</taxon>
        <taxon>Bacillati</taxon>
        <taxon>Actinomycetota</taxon>
        <taxon>Actinomycetes</taxon>
        <taxon>Streptosporangiales</taxon>
        <taxon>Nocardiopsidaceae</taxon>
        <taxon>Lipingzhangella</taxon>
    </lineage>
</organism>
<keyword evidence="4" id="KW-0732">Signal</keyword>
<reference evidence="7 8" key="1">
    <citation type="submission" date="2020-08" db="EMBL/GenBank/DDBJ databases">
        <title>Sequencing the genomes of 1000 actinobacteria strains.</title>
        <authorList>
            <person name="Klenk H.-P."/>
        </authorList>
    </citation>
    <scope>NUCLEOTIDE SEQUENCE [LARGE SCALE GENOMIC DNA]</scope>
    <source>
        <strain evidence="7 8">DSM 102030</strain>
    </source>
</reference>
<evidence type="ECO:0000259" key="6">
    <source>
        <dbReference type="Pfam" id="PF21036"/>
    </source>
</evidence>
<keyword evidence="3 7" id="KW-0808">Transferase</keyword>
<dbReference type="GO" id="GO:0017000">
    <property type="term" value="P:antibiotic biosynthetic process"/>
    <property type="evidence" value="ECO:0007669"/>
    <property type="project" value="UniProtKB-ARBA"/>
</dbReference>
<evidence type="ECO:0000256" key="2">
    <source>
        <dbReference type="ARBA" id="ARBA00022676"/>
    </source>
</evidence>
<dbReference type="EMBL" id="JACHJT010000001">
    <property type="protein sequence ID" value="MBB4934077.1"/>
    <property type="molecule type" value="Genomic_DNA"/>
</dbReference>
<dbReference type="Pfam" id="PF21036">
    <property type="entry name" value="EryCIII-like_N"/>
    <property type="match status" value="1"/>
</dbReference>
<dbReference type="Pfam" id="PF06722">
    <property type="entry name" value="EryCIII-like_C"/>
    <property type="match status" value="1"/>
</dbReference>
<dbReference type="PANTHER" id="PTHR48050:SF13">
    <property type="entry name" value="STEROL 3-BETA-GLUCOSYLTRANSFERASE UGT80A2"/>
    <property type="match status" value="1"/>
</dbReference>
<dbReference type="CDD" id="cd03784">
    <property type="entry name" value="GT1_Gtf-like"/>
    <property type="match status" value="1"/>
</dbReference>
<keyword evidence="2" id="KW-0328">Glycosyltransferase</keyword>
<dbReference type="GO" id="GO:0008194">
    <property type="term" value="F:UDP-glycosyltransferase activity"/>
    <property type="evidence" value="ECO:0007669"/>
    <property type="project" value="InterPro"/>
</dbReference>
<comment type="similarity">
    <text evidence="1">Belongs to the glycosyltransferase 28 family.</text>
</comment>
<dbReference type="Gene3D" id="3.40.50.2000">
    <property type="entry name" value="Glycogen Phosphorylase B"/>
    <property type="match status" value="2"/>
</dbReference>
<evidence type="ECO:0000259" key="5">
    <source>
        <dbReference type="Pfam" id="PF06722"/>
    </source>
</evidence>
<feature type="signal peptide" evidence="4">
    <location>
        <begin position="1"/>
        <end position="24"/>
    </location>
</feature>
<gene>
    <name evidence="7" type="ORF">F4561_004897</name>
</gene>
<evidence type="ECO:0000313" key="7">
    <source>
        <dbReference type="EMBL" id="MBB4934077.1"/>
    </source>
</evidence>
<dbReference type="InterPro" id="IPR048284">
    <property type="entry name" value="EryCIII-like_N"/>
</dbReference>
<name>A0A7W7W4E7_9ACTN</name>
<evidence type="ECO:0000256" key="1">
    <source>
        <dbReference type="ARBA" id="ARBA00006962"/>
    </source>
</evidence>
<proteinExistence type="inferred from homology"/>
<evidence type="ECO:0000313" key="8">
    <source>
        <dbReference type="Proteomes" id="UP000523007"/>
    </source>
</evidence>
<dbReference type="Proteomes" id="UP000523007">
    <property type="component" value="Unassembled WGS sequence"/>
</dbReference>
<dbReference type="PANTHER" id="PTHR48050">
    <property type="entry name" value="STEROL 3-BETA-GLUCOSYLTRANSFERASE"/>
    <property type="match status" value="1"/>
</dbReference>
<feature type="chain" id="PRO_5039218673" evidence="4">
    <location>
        <begin position="25"/>
        <end position="426"/>
    </location>
</feature>
<feature type="domain" description="Erythromycin biosynthesis protein CIII-like N-terminal" evidence="6">
    <location>
        <begin position="23"/>
        <end position="251"/>
    </location>
</feature>
<protein>
    <submittedName>
        <fullName evidence="7">Glycosyltransferase (Activator-dependent family)</fullName>
    </submittedName>
</protein>
<evidence type="ECO:0000256" key="3">
    <source>
        <dbReference type="ARBA" id="ARBA00022679"/>
    </source>
</evidence>
<dbReference type="SUPFAM" id="SSF53756">
    <property type="entry name" value="UDP-Glycosyltransferase/glycogen phosphorylase"/>
    <property type="match status" value="1"/>
</dbReference>
<sequence length="426" mass="46080">MRVLLSPFFVLKSHLYLMAPLAWALRSAGHEVRVACRPELVDAAAGIGLTAVQVGREPADPRHAPGAAGVDLATVESESDDLTQDDYGRDDPYLELCLAVEGTLRPSCTRAVLDDLVGFARAWKPDLVVWDGLSYPGAVAARASRAAHARLLVVADALLQLRGAWREEKGDDPRPDPLRKWLTPLLKRYECEFDEELIRGQWTIDAQPPWARTGPGPVEVSMRPISCNGPTVVPRWLDTPPERPRVCATTGGSYRGGLSHEITAEVVIDAVADLDVDVIATFTEKEVSRASLPDNVRAVDHVPLAPLLSSCAAAIHHGGLGTVVSAWEHGVPQLIVPGIFGNNRWYGPLAYANGLQAQGAGVNVGKANRVTPQMLRQQLLRVLDNGSFRTNAERLRTEALGLPTPAEVVPALERLTGAHRKGTVDR</sequence>
<keyword evidence="8" id="KW-1185">Reference proteome</keyword>
<feature type="domain" description="Erythromycin biosynthesis protein CIII-like C-terminal" evidence="5">
    <location>
        <begin position="266"/>
        <end position="415"/>
    </location>
</feature>
<evidence type="ECO:0000256" key="4">
    <source>
        <dbReference type="SAM" id="SignalP"/>
    </source>
</evidence>